<keyword evidence="2" id="KW-0732">Signal</keyword>
<organism evidence="3 4">
    <name type="scientific">Pseudo-nitzschia multistriata</name>
    <dbReference type="NCBI Taxonomy" id="183589"/>
    <lineage>
        <taxon>Eukaryota</taxon>
        <taxon>Sar</taxon>
        <taxon>Stramenopiles</taxon>
        <taxon>Ochrophyta</taxon>
        <taxon>Bacillariophyta</taxon>
        <taxon>Bacillariophyceae</taxon>
        <taxon>Bacillariophycidae</taxon>
        <taxon>Bacillariales</taxon>
        <taxon>Bacillariaceae</taxon>
        <taxon>Pseudo-nitzschia</taxon>
    </lineage>
</organism>
<dbReference type="EMBL" id="CAACVS010000387">
    <property type="protein sequence ID" value="VEU41826.1"/>
    <property type="molecule type" value="Genomic_DNA"/>
</dbReference>
<proteinExistence type="predicted"/>
<keyword evidence="4" id="KW-1185">Reference proteome</keyword>
<evidence type="ECO:0000313" key="4">
    <source>
        <dbReference type="Proteomes" id="UP000291116"/>
    </source>
</evidence>
<gene>
    <name evidence="3" type="ORF">PSNMU_V1.4_AUG-EV-PASAV3_0087700</name>
</gene>
<dbReference type="OrthoDB" id="197504at2759"/>
<evidence type="ECO:0000256" key="2">
    <source>
        <dbReference type="SAM" id="SignalP"/>
    </source>
</evidence>
<name>A0A448ZIM8_9STRA</name>
<feature type="signal peptide" evidence="2">
    <location>
        <begin position="1"/>
        <end position="28"/>
    </location>
</feature>
<protein>
    <submittedName>
        <fullName evidence="3">Uncharacterized protein</fullName>
    </submittedName>
</protein>
<sequence length="510" mass="57010">MSTLRQVRISQFALILLSVWIPRIVVDGFSSPTTQHRICGRKAPLFSSVEDKPQTSSVNEDEEDGPAGIGGAEFFGGNKQKEELYDPVAEREAGKGIELKATSYNRFSLGVGAFDSVEVASMAQSLQAQINEVLYSDNKKLNRLLKRNQKDSESDQQKLDFPDVNFGRSLSWDTPMTVSSTNPFEEIRAAKNFYQNIDLAIVGGRRVSEGVSELSWELSVVWPTFWSPRVVLSGSSTVTTASDKVTITKQVDRIFGADNNAALLSLLGGQITPRFWDWYHIGMTPSAEQVPRKVISQKGGMAVYQIPPQLVTAPSLIETGTRDNRNAQMVPNHSFTCVIRTMGPKDDRDIYVPTTPIEVKIGRNDRSQNDNAEDGKESDDRLLLSWSIPLSTQFQALNKNLLLPAEDDEDAEEGAFPECNYVWQPLRQVATIKYGGNVQDEEISGIRKKLYEQVMKEGLKPKLDEAGKPKFFFWQNDVKACYIEDGLGMVVYDWRPEFANSNEVGIELMV</sequence>
<reference evidence="3 4" key="1">
    <citation type="submission" date="2019-01" db="EMBL/GenBank/DDBJ databases">
        <authorList>
            <person name="Ferrante I. M."/>
        </authorList>
    </citation>
    <scope>NUCLEOTIDE SEQUENCE [LARGE SCALE GENOMIC DNA]</scope>
    <source>
        <strain evidence="3 4">B856</strain>
    </source>
</reference>
<accession>A0A448ZIM8</accession>
<evidence type="ECO:0000313" key="3">
    <source>
        <dbReference type="EMBL" id="VEU41826.1"/>
    </source>
</evidence>
<evidence type="ECO:0000256" key="1">
    <source>
        <dbReference type="SAM" id="MobiDB-lite"/>
    </source>
</evidence>
<feature type="region of interest" description="Disordered" evidence="1">
    <location>
        <begin position="49"/>
        <end position="75"/>
    </location>
</feature>
<dbReference type="Proteomes" id="UP000291116">
    <property type="component" value="Unassembled WGS sequence"/>
</dbReference>
<dbReference type="AlphaFoldDB" id="A0A448ZIM8"/>
<feature type="chain" id="PRO_5019402102" evidence="2">
    <location>
        <begin position="29"/>
        <end position="510"/>
    </location>
</feature>